<protein>
    <submittedName>
        <fullName evidence="2">Uncharacterized protein</fullName>
    </submittedName>
</protein>
<reference evidence="2" key="2">
    <citation type="submission" date="2018-07" db="EMBL/GenBank/DDBJ databases">
        <authorList>
            <person name="Mckenzie S.K."/>
            <person name="Kronauer D.J.C."/>
        </authorList>
    </citation>
    <scope>NUCLEOTIDE SEQUENCE</scope>
    <source>
        <strain evidence="2">Clonal line C1</strain>
    </source>
</reference>
<dbReference type="AlphaFoldDB" id="A0A3L8E114"/>
<feature type="region of interest" description="Disordered" evidence="1">
    <location>
        <begin position="85"/>
        <end position="109"/>
    </location>
</feature>
<organism evidence="2">
    <name type="scientific">Ooceraea biroi</name>
    <name type="common">Clonal raider ant</name>
    <name type="synonym">Cerapachys biroi</name>
    <dbReference type="NCBI Taxonomy" id="2015173"/>
    <lineage>
        <taxon>Eukaryota</taxon>
        <taxon>Metazoa</taxon>
        <taxon>Ecdysozoa</taxon>
        <taxon>Arthropoda</taxon>
        <taxon>Hexapoda</taxon>
        <taxon>Insecta</taxon>
        <taxon>Pterygota</taxon>
        <taxon>Neoptera</taxon>
        <taxon>Endopterygota</taxon>
        <taxon>Hymenoptera</taxon>
        <taxon>Apocrita</taxon>
        <taxon>Aculeata</taxon>
        <taxon>Formicoidea</taxon>
        <taxon>Formicidae</taxon>
        <taxon>Dorylinae</taxon>
        <taxon>Ooceraea</taxon>
    </lineage>
</organism>
<dbReference type="Proteomes" id="UP000279307">
    <property type="component" value="Chromosome 1"/>
</dbReference>
<feature type="compositionally biased region" description="Basic and acidic residues" evidence="1">
    <location>
        <begin position="48"/>
        <end position="63"/>
    </location>
</feature>
<gene>
    <name evidence="2" type="ORF">DMN91_000110</name>
</gene>
<evidence type="ECO:0000256" key="1">
    <source>
        <dbReference type="SAM" id="MobiDB-lite"/>
    </source>
</evidence>
<name>A0A3L8E114_OOCBI</name>
<evidence type="ECO:0000313" key="2">
    <source>
        <dbReference type="EMBL" id="RLU26316.1"/>
    </source>
</evidence>
<feature type="region of interest" description="Disordered" evidence="1">
    <location>
        <begin position="42"/>
        <end position="65"/>
    </location>
</feature>
<sequence length="120" mass="13410">MGHRVYHGSSPACVCSYKKAHDDDEEDGRSARRKRMRCAMAVAEEEEKGGQEAGEEKEREKRSGKLKLRLRGGIVRHAGFGLERLAGGTKRSSRTRLPPFNASEGAMHSTRTASCFRKLY</sequence>
<comment type="caution">
    <text evidence="2">The sequence shown here is derived from an EMBL/GenBank/DDBJ whole genome shotgun (WGS) entry which is preliminary data.</text>
</comment>
<reference evidence="2" key="1">
    <citation type="journal article" date="2018" name="Genome Res.">
        <title>The genomic architecture and molecular evolution of ant odorant receptors.</title>
        <authorList>
            <person name="McKenzie S.K."/>
            <person name="Kronauer D.J.C."/>
        </authorList>
    </citation>
    <scope>NUCLEOTIDE SEQUENCE [LARGE SCALE GENOMIC DNA]</scope>
    <source>
        <strain evidence="2">Clonal line C1</strain>
    </source>
</reference>
<proteinExistence type="predicted"/>
<accession>A0A3L8E114</accession>
<dbReference type="EMBL" id="QOIP01000001">
    <property type="protein sequence ID" value="RLU26316.1"/>
    <property type="molecule type" value="Genomic_DNA"/>
</dbReference>